<keyword evidence="3" id="KW-1185">Reference proteome</keyword>
<feature type="compositionally biased region" description="Basic and acidic residues" evidence="1">
    <location>
        <begin position="29"/>
        <end position="45"/>
    </location>
</feature>
<dbReference type="Proteomes" id="UP001500707">
    <property type="component" value="Unassembled WGS sequence"/>
</dbReference>
<name>A0ABP6XK09_9ACTN</name>
<organism evidence="2 3">
    <name type="scientific">Streptomyces osmaniensis</name>
    <dbReference type="NCBI Taxonomy" id="593134"/>
    <lineage>
        <taxon>Bacteria</taxon>
        <taxon>Bacillati</taxon>
        <taxon>Actinomycetota</taxon>
        <taxon>Actinomycetes</taxon>
        <taxon>Kitasatosporales</taxon>
        <taxon>Streptomycetaceae</taxon>
        <taxon>Streptomyces</taxon>
    </lineage>
</organism>
<proteinExistence type="predicted"/>
<sequence length="79" mass="8781">MRYVNQLPVRLESALAPLPLHVPLPPEPLGKRTAGEGDDPADHHTYQCWKLNRQAHMSPKVERSPSIELPSDSPVHAAE</sequence>
<comment type="caution">
    <text evidence="2">The sequence shown here is derived from an EMBL/GenBank/DDBJ whole genome shotgun (WGS) entry which is preliminary data.</text>
</comment>
<accession>A0ABP6XK09</accession>
<reference evidence="3" key="1">
    <citation type="journal article" date="2019" name="Int. J. Syst. Evol. Microbiol.">
        <title>The Global Catalogue of Microorganisms (GCM) 10K type strain sequencing project: providing services to taxonomists for standard genome sequencing and annotation.</title>
        <authorList>
            <consortium name="The Broad Institute Genomics Platform"/>
            <consortium name="The Broad Institute Genome Sequencing Center for Infectious Disease"/>
            <person name="Wu L."/>
            <person name="Ma J."/>
        </authorList>
    </citation>
    <scope>NUCLEOTIDE SEQUENCE [LARGE SCALE GENOMIC DNA]</scope>
    <source>
        <strain evidence="3">JCM 17656</strain>
    </source>
</reference>
<evidence type="ECO:0000313" key="3">
    <source>
        <dbReference type="Proteomes" id="UP001500707"/>
    </source>
</evidence>
<feature type="region of interest" description="Disordered" evidence="1">
    <location>
        <begin position="16"/>
        <end position="79"/>
    </location>
</feature>
<evidence type="ECO:0000313" key="2">
    <source>
        <dbReference type="EMBL" id="GAA3568528.1"/>
    </source>
</evidence>
<gene>
    <name evidence="2" type="ORF">GCM10022295_57940</name>
</gene>
<protein>
    <submittedName>
        <fullName evidence="2">Uncharacterized protein</fullName>
    </submittedName>
</protein>
<dbReference type="EMBL" id="BAABCE010000011">
    <property type="protein sequence ID" value="GAA3568528.1"/>
    <property type="molecule type" value="Genomic_DNA"/>
</dbReference>
<evidence type="ECO:0000256" key="1">
    <source>
        <dbReference type="SAM" id="MobiDB-lite"/>
    </source>
</evidence>